<gene>
    <name evidence="12" type="ORF">JOF56_010942</name>
</gene>
<evidence type="ECO:0000256" key="4">
    <source>
        <dbReference type="ARBA" id="ARBA00022679"/>
    </source>
</evidence>
<keyword evidence="9" id="KW-0472">Membrane</keyword>
<accession>A0ABS4U1M1</accession>
<dbReference type="Pfam" id="PF02518">
    <property type="entry name" value="HATPase_c"/>
    <property type="match status" value="1"/>
</dbReference>
<keyword evidence="9" id="KW-0812">Transmembrane</keyword>
<dbReference type="Proteomes" id="UP001519332">
    <property type="component" value="Unassembled WGS sequence"/>
</dbReference>
<reference evidence="12 13" key="1">
    <citation type="submission" date="2021-03" db="EMBL/GenBank/DDBJ databases">
        <title>Sequencing the genomes of 1000 actinobacteria strains.</title>
        <authorList>
            <person name="Klenk H.-P."/>
        </authorList>
    </citation>
    <scope>NUCLEOTIDE SEQUENCE [LARGE SCALE GENOMIC DNA]</scope>
    <source>
        <strain evidence="12 13">DSM 46670</strain>
    </source>
</reference>
<feature type="transmembrane region" description="Helical" evidence="9">
    <location>
        <begin position="46"/>
        <end position="65"/>
    </location>
</feature>
<evidence type="ECO:0000256" key="5">
    <source>
        <dbReference type="ARBA" id="ARBA00022741"/>
    </source>
</evidence>
<keyword evidence="5" id="KW-0547">Nucleotide-binding</keyword>
<dbReference type="PANTHER" id="PTHR24421">
    <property type="entry name" value="NITRATE/NITRITE SENSOR PROTEIN NARX-RELATED"/>
    <property type="match status" value="1"/>
</dbReference>
<comment type="caution">
    <text evidence="12">The sequence shown here is derived from an EMBL/GenBank/DDBJ whole genome shotgun (WGS) entry which is preliminary data.</text>
</comment>
<evidence type="ECO:0000256" key="9">
    <source>
        <dbReference type="SAM" id="Phobius"/>
    </source>
</evidence>
<feature type="domain" description="Histidine kinase/HSP90-like ATPase" evidence="10">
    <location>
        <begin position="324"/>
        <end position="403"/>
    </location>
</feature>
<keyword evidence="6 12" id="KW-0418">Kinase</keyword>
<feature type="transmembrane region" description="Helical" evidence="9">
    <location>
        <begin position="132"/>
        <end position="156"/>
    </location>
</feature>
<feature type="transmembrane region" description="Helical" evidence="9">
    <location>
        <begin position="162"/>
        <end position="182"/>
    </location>
</feature>
<dbReference type="InterPro" id="IPR011712">
    <property type="entry name" value="Sig_transdc_His_kin_sub3_dim/P"/>
</dbReference>
<proteinExistence type="predicted"/>
<dbReference type="Gene3D" id="3.30.565.10">
    <property type="entry name" value="Histidine kinase-like ATPase, C-terminal domain"/>
    <property type="match status" value="1"/>
</dbReference>
<dbReference type="InterPro" id="IPR036890">
    <property type="entry name" value="HATPase_C_sf"/>
</dbReference>
<dbReference type="PANTHER" id="PTHR24421:SF10">
    <property type="entry name" value="NITRATE_NITRITE SENSOR PROTEIN NARQ"/>
    <property type="match status" value="1"/>
</dbReference>
<dbReference type="RefSeq" id="WP_209647154.1">
    <property type="nucleotide sequence ID" value="NZ_JAGINW010000001.1"/>
</dbReference>
<evidence type="ECO:0000256" key="2">
    <source>
        <dbReference type="ARBA" id="ARBA00012438"/>
    </source>
</evidence>
<keyword evidence="4" id="KW-0808">Transferase</keyword>
<dbReference type="InterPro" id="IPR003594">
    <property type="entry name" value="HATPase_dom"/>
</dbReference>
<keyword evidence="8" id="KW-0902">Two-component regulatory system</keyword>
<evidence type="ECO:0000313" key="12">
    <source>
        <dbReference type="EMBL" id="MBP2330557.1"/>
    </source>
</evidence>
<keyword evidence="9" id="KW-1133">Transmembrane helix</keyword>
<dbReference type="Pfam" id="PF07730">
    <property type="entry name" value="HisKA_3"/>
    <property type="match status" value="1"/>
</dbReference>
<dbReference type="EC" id="2.7.13.3" evidence="2"/>
<evidence type="ECO:0000256" key="8">
    <source>
        <dbReference type="ARBA" id="ARBA00023012"/>
    </source>
</evidence>
<feature type="transmembrane region" description="Helical" evidence="9">
    <location>
        <begin position="12"/>
        <end position="40"/>
    </location>
</feature>
<evidence type="ECO:0000256" key="3">
    <source>
        <dbReference type="ARBA" id="ARBA00022553"/>
    </source>
</evidence>
<dbReference type="CDD" id="cd16917">
    <property type="entry name" value="HATPase_UhpB-NarQ-NarX-like"/>
    <property type="match status" value="1"/>
</dbReference>
<evidence type="ECO:0000259" key="10">
    <source>
        <dbReference type="Pfam" id="PF02518"/>
    </source>
</evidence>
<dbReference type="GO" id="GO:0016301">
    <property type="term" value="F:kinase activity"/>
    <property type="evidence" value="ECO:0007669"/>
    <property type="project" value="UniProtKB-KW"/>
</dbReference>
<sequence length="406" mass="43807">MKSWVVSACVGFVRACVVVVVSMLVPAVWAAAVVLGTWWAGDPWSWIPIVFWVCFGTFALSRPVCRMFRALVAKWTDTVIPDGYRQEGPVTRMSTGYWWNGISYSRSSRDARRELQWRTRWTDPANWRDIRFVAIAPFTVGLVAAIPPAGIVAAVLGFSQPLVAVFGLVVAIASAPYAWRFVEPVAVRLLRASPSMMLQELTAQHADTTVAQAAEIRRIERDLHDGAQARLVALGLSLVTAEKLMETNPAKAKALLQEARAGAATSLTELRELVRGISPPVLNERGLVDAVRALALDSPLETRVTADGELRLDPPIEAAVYFGIAELLTNAVKHARATQAQISIVSGVNEIVVDVEDNGRGGAGVHPGGGIAGLRRRLAAFDGTCEITSPVGGPTRARMVVPCESL</sequence>
<dbReference type="EMBL" id="JAGINW010000001">
    <property type="protein sequence ID" value="MBP2330557.1"/>
    <property type="molecule type" value="Genomic_DNA"/>
</dbReference>
<dbReference type="SUPFAM" id="SSF55874">
    <property type="entry name" value="ATPase domain of HSP90 chaperone/DNA topoisomerase II/histidine kinase"/>
    <property type="match status" value="1"/>
</dbReference>
<keyword evidence="7" id="KW-0067">ATP-binding</keyword>
<evidence type="ECO:0000256" key="7">
    <source>
        <dbReference type="ARBA" id="ARBA00022840"/>
    </source>
</evidence>
<evidence type="ECO:0000313" key="13">
    <source>
        <dbReference type="Proteomes" id="UP001519332"/>
    </source>
</evidence>
<evidence type="ECO:0000256" key="6">
    <source>
        <dbReference type="ARBA" id="ARBA00022777"/>
    </source>
</evidence>
<keyword evidence="13" id="KW-1185">Reference proteome</keyword>
<dbReference type="InterPro" id="IPR050482">
    <property type="entry name" value="Sensor_HK_TwoCompSys"/>
</dbReference>
<name>A0ABS4U1M1_9PSEU</name>
<feature type="domain" description="Signal transduction histidine kinase subgroup 3 dimerisation and phosphoacceptor" evidence="11">
    <location>
        <begin position="217"/>
        <end position="282"/>
    </location>
</feature>
<keyword evidence="3" id="KW-0597">Phosphoprotein</keyword>
<dbReference type="Gene3D" id="1.20.5.1930">
    <property type="match status" value="1"/>
</dbReference>
<protein>
    <recommendedName>
        <fullName evidence="2">histidine kinase</fullName>
        <ecNumber evidence="2">2.7.13.3</ecNumber>
    </recommendedName>
</protein>
<evidence type="ECO:0000259" key="11">
    <source>
        <dbReference type="Pfam" id="PF07730"/>
    </source>
</evidence>
<evidence type="ECO:0000256" key="1">
    <source>
        <dbReference type="ARBA" id="ARBA00000085"/>
    </source>
</evidence>
<organism evidence="12 13">
    <name type="scientific">Kibdelosporangium banguiense</name>
    <dbReference type="NCBI Taxonomy" id="1365924"/>
    <lineage>
        <taxon>Bacteria</taxon>
        <taxon>Bacillati</taxon>
        <taxon>Actinomycetota</taxon>
        <taxon>Actinomycetes</taxon>
        <taxon>Pseudonocardiales</taxon>
        <taxon>Pseudonocardiaceae</taxon>
        <taxon>Kibdelosporangium</taxon>
    </lineage>
</organism>
<comment type="catalytic activity">
    <reaction evidence="1">
        <text>ATP + protein L-histidine = ADP + protein N-phospho-L-histidine.</text>
        <dbReference type="EC" id="2.7.13.3"/>
    </reaction>
</comment>